<evidence type="ECO:0008006" key="4">
    <source>
        <dbReference type="Google" id="ProtNLM"/>
    </source>
</evidence>
<sequence>MSNTSTLLTSVVLVAAAGRPMVQLATTVTSRLLISVRLSEHFAFTSSVSEHYIGSDEPRKVACTRLILNRWAP</sequence>
<accession>A0A0V1HJN0</accession>
<evidence type="ECO:0000313" key="2">
    <source>
        <dbReference type="EMBL" id="KRZ10726.1"/>
    </source>
</evidence>
<protein>
    <recommendedName>
        <fullName evidence="4">Secreted protein</fullName>
    </recommendedName>
</protein>
<comment type="caution">
    <text evidence="2">The sequence shown here is derived from an EMBL/GenBank/DDBJ whole genome shotgun (WGS) entry which is preliminary data.</text>
</comment>
<keyword evidence="1" id="KW-0732">Signal</keyword>
<reference evidence="2 3" key="1">
    <citation type="submission" date="2015-01" db="EMBL/GenBank/DDBJ databases">
        <title>Evolution of Trichinella species and genotypes.</title>
        <authorList>
            <person name="Korhonen P.K."/>
            <person name="Edoardo P."/>
            <person name="Giuseppe L.R."/>
            <person name="Gasser R.B."/>
        </authorList>
    </citation>
    <scope>NUCLEOTIDE SEQUENCE [LARGE SCALE GENOMIC DNA]</scope>
    <source>
        <strain evidence="2">ISS1029</strain>
    </source>
</reference>
<organism evidence="2 3">
    <name type="scientific">Trichinella zimbabwensis</name>
    <dbReference type="NCBI Taxonomy" id="268475"/>
    <lineage>
        <taxon>Eukaryota</taxon>
        <taxon>Metazoa</taxon>
        <taxon>Ecdysozoa</taxon>
        <taxon>Nematoda</taxon>
        <taxon>Enoplea</taxon>
        <taxon>Dorylaimia</taxon>
        <taxon>Trichinellida</taxon>
        <taxon>Trichinellidae</taxon>
        <taxon>Trichinella</taxon>
    </lineage>
</organism>
<dbReference type="Proteomes" id="UP000055024">
    <property type="component" value="Unassembled WGS sequence"/>
</dbReference>
<name>A0A0V1HJN0_9BILA</name>
<evidence type="ECO:0000256" key="1">
    <source>
        <dbReference type="SAM" id="SignalP"/>
    </source>
</evidence>
<feature type="signal peptide" evidence="1">
    <location>
        <begin position="1"/>
        <end position="24"/>
    </location>
</feature>
<keyword evidence="3" id="KW-1185">Reference proteome</keyword>
<gene>
    <name evidence="2" type="ORF">T11_5301</name>
</gene>
<dbReference type="EMBL" id="JYDP01000057">
    <property type="protein sequence ID" value="KRZ10726.1"/>
    <property type="molecule type" value="Genomic_DNA"/>
</dbReference>
<proteinExistence type="predicted"/>
<feature type="chain" id="PRO_5006879202" description="Secreted protein" evidence="1">
    <location>
        <begin position="25"/>
        <end position="73"/>
    </location>
</feature>
<evidence type="ECO:0000313" key="3">
    <source>
        <dbReference type="Proteomes" id="UP000055024"/>
    </source>
</evidence>
<dbReference type="AlphaFoldDB" id="A0A0V1HJN0"/>